<sequence length="166" mass="18974">MKKLLLGLLILGITTPLMAQDIELSEVVVRPANYKYLESVDNQQAAIPVKLLEQKVANYDLKHSDIYDDSYDTYTVSFYIPDGKIVAAYDEDGNIIRTIEKFKNTKLPDPVRTAVVERFPNWEMTENAFQVTYHDKKGINHKGYKITLINGDQVVKVKVDKDGNFM</sequence>
<reference evidence="2 3" key="1">
    <citation type="submission" date="2019-04" db="EMBL/GenBank/DDBJ databases">
        <title>Draft genome sequence of Robertkochia marina CC-AMO-30D.</title>
        <authorList>
            <person name="Hameed A."/>
            <person name="Lin S.-Y."/>
            <person name="Shahina M."/>
            <person name="Lai W.-A."/>
            <person name="Young C.-C."/>
        </authorList>
    </citation>
    <scope>NUCLEOTIDE SEQUENCE [LARGE SCALE GENOMIC DNA]</scope>
    <source>
        <strain evidence="2 3">CC-AMO-30D</strain>
    </source>
</reference>
<accession>A0A4S3M171</accession>
<feature type="chain" id="PRO_5020936520" evidence="1">
    <location>
        <begin position="20"/>
        <end position="166"/>
    </location>
</feature>
<name>A0A4S3M171_9FLAO</name>
<gene>
    <name evidence="2" type="ORF">E7Z59_08925</name>
</gene>
<keyword evidence="1" id="KW-0732">Signal</keyword>
<protein>
    <submittedName>
        <fullName evidence="2">Nicotinate-nucleotide adenylyltransferase</fullName>
    </submittedName>
</protein>
<proteinExistence type="predicted"/>
<dbReference type="OrthoDB" id="668160at2"/>
<dbReference type="Gene3D" id="3.10.450.360">
    <property type="match status" value="1"/>
</dbReference>
<dbReference type="SUPFAM" id="SSF160574">
    <property type="entry name" value="BT0923-like"/>
    <property type="match status" value="1"/>
</dbReference>
<dbReference type="RefSeq" id="WP_136335968.1">
    <property type="nucleotide sequence ID" value="NZ_QXMP01000021.1"/>
</dbReference>
<dbReference type="Proteomes" id="UP000305939">
    <property type="component" value="Unassembled WGS sequence"/>
</dbReference>
<evidence type="ECO:0000313" key="3">
    <source>
        <dbReference type="Proteomes" id="UP000305939"/>
    </source>
</evidence>
<keyword evidence="2" id="KW-0548">Nucleotidyltransferase</keyword>
<evidence type="ECO:0000256" key="1">
    <source>
        <dbReference type="SAM" id="SignalP"/>
    </source>
</evidence>
<comment type="caution">
    <text evidence="2">The sequence shown here is derived from an EMBL/GenBank/DDBJ whole genome shotgun (WGS) entry which is preliminary data.</text>
</comment>
<dbReference type="GO" id="GO:0016779">
    <property type="term" value="F:nucleotidyltransferase activity"/>
    <property type="evidence" value="ECO:0007669"/>
    <property type="project" value="UniProtKB-KW"/>
</dbReference>
<organism evidence="2 3">
    <name type="scientific">Robertkochia marina</name>
    <dbReference type="NCBI Taxonomy" id="1227945"/>
    <lineage>
        <taxon>Bacteria</taxon>
        <taxon>Pseudomonadati</taxon>
        <taxon>Bacteroidota</taxon>
        <taxon>Flavobacteriia</taxon>
        <taxon>Flavobacteriales</taxon>
        <taxon>Flavobacteriaceae</taxon>
        <taxon>Robertkochia</taxon>
    </lineage>
</organism>
<evidence type="ECO:0000313" key="2">
    <source>
        <dbReference type="EMBL" id="THD67763.1"/>
    </source>
</evidence>
<dbReference type="EMBL" id="SSMC01000002">
    <property type="protein sequence ID" value="THD67763.1"/>
    <property type="molecule type" value="Genomic_DNA"/>
</dbReference>
<feature type="signal peptide" evidence="1">
    <location>
        <begin position="1"/>
        <end position="19"/>
    </location>
</feature>
<keyword evidence="3" id="KW-1185">Reference proteome</keyword>
<keyword evidence="2" id="KW-0808">Transferase</keyword>
<dbReference type="AlphaFoldDB" id="A0A4S3M171"/>